<dbReference type="RefSeq" id="WP_137316839.1">
    <property type="nucleotide sequence ID" value="NZ_CP040017.1"/>
</dbReference>
<evidence type="ECO:0000256" key="1">
    <source>
        <dbReference type="SAM" id="Phobius"/>
    </source>
</evidence>
<name>A0A4P8I010_9BURK</name>
<reference evidence="2 5" key="2">
    <citation type="submission" date="2020-08" db="EMBL/GenBank/DDBJ databases">
        <title>Genomic Encyclopedia of Type Strains, Phase III (KMG-III): the genomes of soil and plant-associated and newly described type strains.</title>
        <authorList>
            <person name="Whitman W."/>
        </authorList>
    </citation>
    <scope>NUCLEOTIDE SEQUENCE [LARGE SCALE GENOMIC DNA]</scope>
    <source>
        <strain evidence="2 5">CECT 7753</strain>
    </source>
</reference>
<keyword evidence="4" id="KW-1185">Reference proteome</keyword>
<evidence type="ECO:0000313" key="5">
    <source>
        <dbReference type="Proteomes" id="UP000584325"/>
    </source>
</evidence>
<dbReference type="EMBL" id="JACHXS010000011">
    <property type="protein sequence ID" value="MBB3224067.1"/>
    <property type="molecule type" value="Genomic_DNA"/>
</dbReference>
<keyword evidence="1" id="KW-0472">Membrane</keyword>
<reference evidence="3 4" key="1">
    <citation type="submission" date="2019-05" db="EMBL/GenBank/DDBJ databases">
        <title>Draft Genome Sequences of Six Type Strains of the Genus Massilia.</title>
        <authorList>
            <person name="Miess H."/>
            <person name="Frediansyhah A."/>
            <person name="Gross H."/>
        </authorList>
    </citation>
    <scope>NUCLEOTIDE SEQUENCE [LARGE SCALE GENOMIC DNA]</scope>
    <source>
        <strain evidence="3 4">DSMZ 26121</strain>
    </source>
</reference>
<proteinExistence type="predicted"/>
<dbReference type="EMBL" id="CP040017">
    <property type="protein sequence ID" value="QCP14065.1"/>
    <property type="molecule type" value="Genomic_DNA"/>
</dbReference>
<evidence type="ECO:0000313" key="3">
    <source>
        <dbReference type="EMBL" id="QCP14065.1"/>
    </source>
</evidence>
<protein>
    <submittedName>
        <fullName evidence="2">Mg2+/citrate symporter</fullName>
    </submittedName>
</protein>
<dbReference type="Proteomes" id="UP000298763">
    <property type="component" value="Chromosome"/>
</dbReference>
<evidence type="ECO:0000313" key="2">
    <source>
        <dbReference type="EMBL" id="MBB3224067.1"/>
    </source>
</evidence>
<keyword evidence="1" id="KW-0812">Transmembrane</keyword>
<keyword evidence="1" id="KW-1133">Transmembrane helix</keyword>
<organism evidence="2 5">
    <name type="scientific">Pseudoduganella umbonata</name>
    <dbReference type="NCBI Taxonomy" id="864828"/>
    <lineage>
        <taxon>Bacteria</taxon>
        <taxon>Pseudomonadati</taxon>
        <taxon>Pseudomonadota</taxon>
        <taxon>Betaproteobacteria</taxon>
        <taxon>Burkholderiales</taxon>
        <taxon>Oxalobacteraceae</taxon>
        <taxon>Telluria group</taxon>
        <taxon>Pseudoduganella</taxon>
    </lineage>
</organism>
<feature type="transmembrane region" description="Helical" evidence="1">
    <location>
        <begin position="38"/>
        <end position="65"/>
    </location>
</feature>
<evidence type="ECO:0000313" key="4">
    <source>
        <dbReference type="Proteomes" id="UP000298763"/>
    </source>
</evidence>
<dbReference type="AlphaFoldDB" id="A0A4P8I010"/>
<sequence length="71" mass="7503">MNKALWGWLIATGLLLARIAYLELQEGRIDVVDGAAEVMSLVLLTGGLLAGLLGITGMLGMLGWVPRPGKK</sequence>
<gene>
    <name evidence="3" type="ORF">FCL38_29350</name>
    <name evidence="2" type="ORF">FHS02_004926</name>
</gene>
<dbReference type="Proteomes" id="UP000584325">
    <property type="component" value="Unassembled WGS sequence"/>
</dbReference>
<accession>A0A4P8I010</accession>